<feature type="transmembrane region" description="Helical" evidence="6">
    <location>
        <begin position="172"/>
        <end position="191"/>
    </location>
</feature>
<dbReference type="PANTHER" id="PTHR30482">
    <property type="entry name" value="HIGH-AFFINITY BRANCHED-CHAIN AMINO ACID TRANSPORT SYSTEM PERMEASE"/>
    <property type="match status" value="1"/>
</dbReference>
<sequence>MSVPDRDAARRQLAGLARWRPAEIAFWVAVLAAYALFPQRAALIAEVAVIALFALSLDLVLGYAGILTLGHAAFFGWGAYVAGIAASRGWEDPTLGLLLGGGTAGVLGLLGAPLVLRGGDLTRLMVTLGLATVLHELANRFTGLTGGADGLQGMVVGPLLGMFEFDLEGHVGAAYALAVLFLAFLLLRRIALSPFGWSLRAIRANPLRAAALGIPLRRRLVAAYTIGAALAGVAGALLAQVTQFVSLDVLSFQRSADGLLVLLIGGVGWLYGGLVGAVVFKLMQDLLSSLTPQYWQFWIGALLVVLVLLGRERPRAWIARLRRPAEGAAP</sequence>
<comment type="caution">
    <text evidence="7">The sequence shown here is derived from an EMBL/GenBank/DDBJ whole genome shotgun (WGS) entry which is preliminary data.</text>
</comment>
<proteinExistence type="predicted"/>
<dbReference type="RefSeq" id="WP_257714798.1">
    <property type="nucleotide sequence ID" value="NZ_JANJOU010000002.1"/>
</dbReference>
<dbReference type="Proteomes" id="UP001524642">
    <property type="component" value="Unassembled WGS sequence"/>
</dbReference>
<keyword evidence="3 6" id="KW-0812">Transmembrane</keyword>
<feature type="transmembrane region" description="Helical" evidence="6">
    <location>
        <begin position="294"/>
        <end position="310"/>
    </location>
</feature>
<evidence type="ECO:0000256" key="2">
    <source>
        <dbReference type="ARBA" id="ARBA00022475"/>
    </source>
</evidence>
<comment type="subcellular location">
    <subcellularLocation>
        <location evidence="1">Cell membrane</location>
        <topology evidence="1">Multi-pass membrane protein</topology>
    </subcellularLocation>
</comment>
<keyword evidence="5 6" id="KW-0472">Membrane</keyword>
<dbReference type="PANTHER" id="PTHR30482:SF17">
    <property type="entry name" value="ABC TRANSPORTER ATP-BINDING PROTEIN"/>
    <property type="match status" value="1"/>
</dbReference>
<dbReference type="InterPro" id="IPR043428">
    <property type="entry name" value="LivM-like"/>
</dbReference>
<dbReference type="CDD" id="cd06581">
    <property type="entry name" value="TM_PBP1_LivM_like"/>
    <property type="match status" value="1"/>
</dbReference>
<dbReference type="InterPro" id="IPR001851">
    <property type="entry name" value="ABC_transp_permease"/>
</dbReference>
<feature type="transmembrane region" description="Helical" evidence="6">
    <location>
        <begin position="221"/>
        <end position="247"/>
    </location>
</feature>
<protein>
    <submittedName>
        <fullName evidence="7">Branched-chain amino acid ABC transporter permease</fullName>
    </submittedName>
</protein>
<dbReference type="EMBL" id="JANJOU010000002">
    <property type="protein sequence ID" value="MCR0981118.1"/>
    <property type="molecule type" value="Genomic_DNA"/>
</dbReference>
<evidence type="ECO:0000256" key="1">
    <source>
        <dbReference type="ARBA" id="ARBA00004651"/>
    </source>
</evidence>
<gene>
    <name evidence="7" type="ORF">NRP21_03535</name>
</gene>
<keyword evidence="8" id="KW-1185">Reference proteome</keyword>
<evidence type="ECO:0000313" key="8">
    <source>
        <dbReference type="Proteomes" id="UP001524642"/>
    </source>
</evidence>
<evidence type="ECO:0000256" key="6">
    <source>
        <dbReference type="SAM" id="Phobius"/>
    </source>
</evidence>
<keyword evidence="2" id="KW-1003">Cell membrane</keyword>
<feature type="transmembrane region" description="Helical" evidence="6">
    <location>
        <begin position="259"/>
        <end position="282"/>
    </location>
</feature>
<evidence type="ECO:0000313" key="7">
    <source>
        <dbReference type="EMBL" id="MCR0981118.1"/>
    </source>
</evidence>
<evidence type="ECO:0000256" key="5">
    <source>
        <dbReference type="ARBA" id="ARBA00023136"/>
    </source>
</evidence>
<dbReference type="Pfam" id="PF02653">
    <property type="entry name" value="BPD_transp_2"/>
    <property type="match status" value="1"/>
</dbReference>
<name>A0ABT1WZ51_9PROT</name>
<feature type="transmembrane region" description="Helical" evidence="6">
    <location>
        <begin position="21"/>
        <end position="37"/>
    </location>
</feature>
<keyword evidence="4 6" id="KW-1133">Transmembrane helix</keyword>
<evidence type="ECO:0000256" key="3">
    <source>
        <dbReference type="ARBA" id="ARBA00022692"/>
    </source>
</evidence>
<feature type="transmembrane region" description="Helical" evidence="6">
    <location>
        <begin position="96"/>
        <end position="116"/>
    </location>
</feature>
<evidence type="ECO:0000256" key="4">
    <source>
        <dbReference type="ARBA" id="ARBA00022989"/>
    </source>
</evidence>
<accession>A0ABT1WZ51</accession>
<organism evidence="7 8">
    <name type="scientific">Roseomonas populi</name>
    <dbReference type="NCBI Taxonomy" id="3121582"/>
    <lineage>
        <taxon>Bacteria</taxon>
        <taxon>Pseudomonadati</taxon>
        <taxon>Pseudomonadota</taxon>
        <taxon>Alphaproteobacteria</taxon>
        <taxon>Acetobacterales</taxon>
        <taxon>Roseomonadaceae</taxon>
        <taxon>Roseomonas</taxon>
    </lineage>
</organism>
<reference evidence="7 8" key="1">
    <citation type="submission" date="2022-06" db="EMBL/GenBank/DDBJ databases">
        <title>Roseomonas CN29.</title>
        <authorList>
            <person name="Cheng Y."/>
            <person name="He X."/>
        </authorList>
    </citation>
    <scope>NUCLEOTIDE SEQUENCE [LARGE SCALE GENOMIC DNA]</scope>
    <source>
        <strain evidence="7 8">CN29</strain>
    </source>
</reference>